<evidence type="ECO:0000313" key="3">
    <source>
        <dbReference type="Proteomes" id="UP001158986"/>
    </source>
</evidence>
<accession>A0AAU9KT16</accession>
<dbReference type="AlphaFoldDB" id="A0AAU9KT16"/>
<reference evidence="1 3" key="1">
    <citation type="submission" date="2021-11" db="EMBL/GenBank/DDBJ databases">
        <authorList>
            <person name="Islam A."/>
            <person name="Islam S."/>
            <person name="Flora M.S."/>
            <person name="Rahman M."/>
            <person name="Ziaur R.M."/>
            <person name="Epstein J.H."/>
            <person name="Hassan M."/>
            <person name="Klassen M."/>
            <person name="Woodard K."/>
            <person name="Webb A."/>
            <person name="Webby R.J."/>
            <person name="El Zowalaty M.E."/>
        </authorList>
    </citation>
    <scope>NUCLEOTIDE SEQUENCE</scope>
    <source>
        <strain evidence="2">Pbs1</strain>
        <strain evidence="1">Pbs3</strain>
    </source>
</reference>
<sequence>MSRKRTWTEGRQLNAYESDTLTSGTDQYEDRSEGGEVIEKEMKRLRVAYNYDGAHGRVRWAGEVIAMDTDMEISRAKAVRSTYAEANAMLREFHYLRQLRKFQAERGRARANYVVNEVSSTSPVFTESSDMNWD</sequence>
<evidence type="ECO:0000313" key="1">
    <source>
        <dbReference type="EMBL" id="CAH0477516.1"/>
    </source>
</evidence>
<name>A0AAU9KT16_9STRA</name>
<comment type="caution">
    <text evidence="1">The sequence shown here is derived from an EMBL/GenBank/DDBJ whole genome shotgun (WGS) entry which is preliminary data.</text>
</comment>
<evidence type="ECO:0000313" key="2">
    <source>
        <dbReference type="EMBL" id="CAH0519426.1"/>
    </source>
</evidence>
<organism evidence="1 4">
    <name type="scientific">Peronospora belbahrii</name>
    <dbReference type="NCBI Taxonomy" id="622444"/>
    <lineage>
        <taxon>Eukaryota</taxon>
        <taxon>Sar</taxon>
        <taxon>Stramenopiles</taxon>
        <taxon>Oomycota</taxon>
        <taxon>Peronosporomycetes</taxon>
        <taxon>Peronosporales</taxon>
        <taxon>Peronosporaceae</taxon>
        <taxon>Peronospora</taxon>
    </lineage>
</organism>
<evidence type="ECO:0000313" key="4">
    <source>
        <dbReference type="Proteomes" id="UP001160483"/>
    </source>
</evidence>
<keyword evidence="3" id="KW-1185">Reference proteome</keyword>
<proteinExistence type="predicted"/>
<dbReference type="Proteomes" id="UP001158986">
    <property type="component" value="Unassembled WGS sequence"/>
</dbReference>
<protein>
    <submittedName>
        <fullName evidence="1">Uncharacterized protein</fullName>
    </submittedName>
</protein>
<gene>
    <name evidence="2" type="ORF">PBS001_LOCUS5953</name>
    <name evidence="1" type="ORF">PBS003_LOCUS4262</name>
</gene>
<dbReference type="EMBL" id="CAKKTJ010000176">
    <property type="protein sequence ID" value="CAH0477516.1"/>
    <property type="molecule type" value="Genomic_DNA"/>
</dbReference>
<dbReference type="EMBL" id="CAKLCB010000297">
    <property type="protein sequence ID" value="CAH0519426.1"/>
    <property type="molecule type" value="Genomic_DNA"/>
</dbReference>
<dbReference type="Proteomes" id="UP001160483">
    <property type="component" value="Unassembled WGS sequence"/>
</dbReference>